<name>A0A6P8IJZ0_ACTTE</name>
<feature type="transmembrane region" description="Helical" evidence="1">
    <location>
        <begin position="859"/>
        <end position="882"/>
    </location>
</feature>
<protein>
    <submittedName>
        <fullName evidence="4">Uncharacterized protein LOC116301782</fullName>
    </submittedName>
</protein>
<sequence>MTSVYVFFFLYLVITVSTTAGSNNTFYKHNITCDDYASCNLTKILQELNNDTRISLTSGKYYLRKNIDLSSIHHVLISGPSKNSVFIECSGDDIGISFFRSSSVTIKGLTISKCGAPHMGTSLYNFTFLAVLHFVYTRDIEFYDVSVSYNSALGVNLYDVGGKVKFSASEFTSNKVVPDKDMSVPLGPTRWAGGGIYVQFTYCGSMYGNGCNDSDDIEHQKYIHHNNYVFQDCIFSSNYAPEPPQLPDIKNTDFLPPQKTDHMSLGRGGGVSLYLRGNASHNSFLVDNCSFIDNYAIWGGGFFTEIVDSCFQNKVVITKSTFTGNKAKWAGGGMRYGLIQVFSNMQPFNNGTFMNTTFEQNSAVWGGATSVYATEEPLTIDSRASSQIHFSGCTWINNTASNGAAVGGASWKILSAGGVVVPVFKDTLFRNNHIFDYKSENLNTSSNFSYSVIKGQGTICTNAMPFYFEGKNQFLDNVGTVFLMIDAVLTAAAGSMEFIRNQGHDGGGISLLGQSWINVNPGSNFLFSKNTALRGAGIFVQNPGTPNRVASKNCFITYNAPTTLETLVSPDKWKTFFNFSNNNASVSGHSIYSSTLKYCGWYMEVYGFHDKQLFNWSNFVYENVSPLVGNEIATDPVQISLNKEDWVDMSPSDITNPAVRLVDERNQAIPGIVNIKIQNTNISNAQVDVSSGPFFPAKENIYSFKLSGKENVPFSLSIQTVTGRIVKAIIPEVTLKDCRPGYRLQENSKCVCLRSPQDSTVDSGITRCQGDRHVFIRKGLWAGTIDGTSETFTTSTCPAMYCNYRCPPNMFCAPHEYLYLEDADRQCDGHRTGVLCGKCRPGYSVVLGSDDCKVCPEGYAWIGYFSLFLIAGTLVVIAVLLLNVDISTGQYTGCLFFYQVVLLLVRDGFEPDPILSFLIGLANAQVGLGACMWNGMTDLQKLGLTYVLPAYILFLCIVVIFLSRFPSCVFSRRSALRAFTTLFLVSYTTFTSVSLELLHFTTLHGKNVLYKSGEVEYFKGEHVGYGILAIIVCVVIVFPFPLCLCLVQPLSYLKPGLGGGKLKPFLDIFQYCYQIRYRWFSGVYYLARIVLLLIYTFTSDSTLMHSLLCLSCIVLLTLQTNIRPYGSTNRDKEPPNRGTWLNLLDSLILMDLALIALLGSFSASSESALTLIDSGGYSVADYLCIFLMWLPAPYFIGVIGLNLYLGAKKKLERIQRSSLRNSSPLTETSGDPTSVS</sequence>
<keyword evidence="1" id="KW-1133">Transmembrane helix</keyword>
<reference evidence="4" key="1">
    <citation type="submission" date="2025-08" db="UniProtKB">
        <authorList>
            <consortium name="RefSeq"/>
        </authorList>
    </citation>
    <scope>IDENTIFICATION</scope>
    <source>
        <tissue evidence="4">Tentacle</tissue>
    </source>
</reference>
<feature type="transmembrane region" description="Helical" evidence="1">
    <location>
        <begin position="1143"/>
        <end position="1162"/>
    </location>
</feature>
<feature type="chain" id="PRO_5027684853" evidence="2">
    <location>
        <begin position="22"/>
        <end position="1236"/>
    </location>
</feature>
<proteinExistence type="predicted"/>
<evidence type="ECO:0000256" key="2">
    <source>
        <dbReference type="SAM" id="SignalP"/>
    </source>
</evidence>
<feature type="transmembrane region" description="Helical" evidence="1">
    <location>
        <begin position="914"/>
        <end position="936"/>
    </location>
</feature>
<keyword evidence="3" id="KW-1185">Reference proteome</keyword>
<dbReference type="InterPro" id="IPR011050">
    <property type="entry name" value="Pectin_lyase_fold/virulence"/>
</dbReference>
<feature type="transmembrane region" description="Helical" evidence="1">
    <location>
        <begin position="1023"/>
        <end position="1047"/>
    </location>
</feature>
<dbReference type="SUPFAM" id="SSF51126">
    <property type="entry name" value="Pectin lyase-like"/>
    <property type="match status" value="1"/>
</dbReference>
<evidence type="ECO:0000313" key="3">
    <source>
        <dbReference type="Proteomes" id="UP000515163"/>
    </source>
</evidence>
<feature type="transmembrane region" description="Helical" evidence="1">
    <location>
        <begin position="1182"/>
        <end position="1205"/>
    </location>
</feature>
<dbReference type="PANTHER" id="PTHR11319:SF35">
    <property type="entry name" value="OUTER MEMBRANE PROTEIN PMPC-RELATED"/>
    <property type="match status" value="1"/>
</dbReference>
<dbReference type="OrthoDB" id="5954513at2759"/>
<evidence type="ECO:0000256" key="1">
    <source>
        <dbReference type="SAM" id="Phobius"/>
    </source>
</evidence>
<keyword evidence="1" id="KW-0812">Transmembrane</keyword>
<keyword evidence="1" id="KW-0472">Membrane</keyword>
<dbReference type="RefSeq" id="XP_031566758.1">
    <property type="nucleotide sequence ID" value="XM_031710898.1"/>
</dbReference>
<evidence type="ECO:0000313" key="4">
    <source>
        <dbReference type="RefSeq" id="XP_031566758.1"/>
    </source>
</evidence>
<dbReference type="PANTHER" id="PTHR11319">
    <property type="entry name" value="G PROTEIN-COUPLED RECEPTOR-RELATED"/>
    <property type="match status" value="1"/>
</dbReference>
<dbReference type="AlphaFoldDB" id="A0A6P8IJZ0"/>
<keyword evidence="2" id="KW-0732">Signal</keyword>
<organism evidence="3 4">
    <name type="scientific">Actinia tenebrosa</name>
    <name type="common">Australian red waratah sea anemone</name>
    <dbReference type="NCBI Taxonomy" id="6105"/>
    <lineage>
        <taxon>Eukaryota</taxon>
        <taxon>Metazoa</taxon>
        <taxon>Cnidaria</taxon>
        <taxon>Anthozoa</taxon>
        <taxon>Hexacorallia</taxon>
        <taxon>Actiniaria</taxon>
        <taxon>Actiniidae</taxon>
        <taxon>Actinia</taxon>
    </lineage>
</organism>
<feature type="transmembrane region" description="Helical" evidence="1">
    <location>
        <begin position="1079"/>
        <end position="1097"/>
    </location>
</feature>
<feature type="transmembrane region" description="Helical" evidence="1">
    <location>
        <begin position="1103"/>
        <end position="1122"/>
    </location>
</feature>
<feature type="transmembrane region" description="Helical" evidence="1">
    <location>
        <begin position="982"/>
        <end position="1003"/>
    </location>
</feature>
<gene>
    <name evidence="4" type="primary">LOC116301782</name>
</gene>
<dbReference type="InParanoid" id="A0A6P8IJZ0"/>
<feature type="signal peptide" evidence="2">
    <location>
        <begin position="1"/>
        <end position="21"/>
    </location>
</feature>
<dbReference type="KEGG" id="aten:116301782"/>
<dbReference type="Proteomes" id="UP000515163">
    <property type="component" value="Unplaced"/>
</dbReference>
<accession>A0A6P8IJZ0</accession>
<feature type="transmembrane region" description="Helical" evidence="1">
    <location>
        <begin position="942"/>
        <end position="962"/>
    </location>
</feature>
<dbReference type="GeneID" id="116301782"/>